<name>A0ACC6Q6R9_9ACTN</name>
<dbReference type="EMBL" id="JBBKAJ010000022">
    <property type="protein sequence ID" value="MEJ8639253.1"/>
    <property type="molecule type" value="Genomic_DNA"/>
</dbReference>
<sequence>MRGAGSSVSLRAEGFEIDDVGSQALIQDRLETVEPLIRMLGDTAVGSGLITEPQRDRLYEELTAAGEHGALHLSVTMFGVIAHRPA</sequence>
<evidence type="ECO:0000313" key="1">
    <source>
        <dbReference type="EMBL" id="MEJ8639253.1"/>
    </source>
</evidence>
<gene>
    <name evidence="1" type="ORF">WKI67_38520</name>
</gene>
<evidence type="ECO:0000313" key="2">
    <source>
        <dbReference type="Proteomes" id="UP001377168"/>
    </source>
</evidence>
<comment type="caution">
    <text evidence="1">The sequence shown here is derived from an EMBL/GenBank/DDBJ whole genome shotgun (WGS) entry which is preliminary data.</text>
</comment>
<keyword evidence="2" id="KW-1185">Reference proteome</keyword>
<protein>
    <submittedName>
        <fullName evidence="1">Uncharacterized protein</fullName>
    </submittedName>
</protein>
<accession>A0ACC6Q6R9</accession>
<proteinExistence type="predicted"/>
<dbReference type="Proteomes" id="UP001377168">
    <property type="component" value="Unassembled WGS sequence"/>
</dbReference>
<organism evidence="1 2">
    <name type="scientific">Streptomyces achmelvichensis</name>
    <dbReference type="NCBI Taxonomy" id="3134111"/>
    <lineage>
        <taxon>Bacteria</taxon>
        <taxon>Bacillati</taxon>
        <taxon>Actinomycetota</taxon>
        <taxon>Actinomycetes</taxon>
        <taxon>Kitasatosporales</taxon>
        <taxon>Streptomycetaceae</taxon>
        <taxon>Streptomyces</taxon>
    </lineage>
</organism>
<reference evidence="1" key="1">
    <citation type="submission" date="2024-03" db="EMBL/GenBank/DDBJ databases">
        <title>Novel Streptomyces species of biotechnological and ecological value are a feature of Machair soil.</title>
        <authorList>
            <person name="Prole J.R."/>
            <person name="Goodfellow M."/>
            <person name="Allenby N."/>
            <person name="Ward A.C."/>
        </authorList>
    </citation>
    <scope>NUCLEOTIDE SEQUENCE</scope>
    <source>
        <strain evidence="1">MS2.AVA.5</strain>
    </source>
</reference>